<feature type="chain" id="PRO_5015452608" evidence="2">
    <location>
        <begin position="20"/>
        <end position="227"/>
    </location>
</feature>
<accession>A0A2T7DUU9</accession>
<evidence type="ECO:0000313" key="4">
    <source>
        <dbReference type="Proteomes" id="UP000244336"/>
    </source>
</evidence>
<feature type="region of interest" description="Disordered" evidence="1">
    <location>
        <begin position="170"/>
        <end position="193"/>
    </location>
</feature>
<gene>
    <name evidence="3" type="ORF">GQ55_4G033700</name>
</gene>
<evidence type="ECO:0000256" key="1">
    <source>
        <dbReference type="SAM" id="MobiDB-lite"/>
    </source>
</evidence>
<organism evidence="3 4">
    <name type="scientific">Panicum hallii var. hallii</name>
    <dbReference type="NCBI Taxonomy" id="1504633"/>
    <lineage>
        <taxon>Eukaryota</taxon>
        <taxon>Viridiplantae</taxon>
        <taxon>Streptophyta</taxon>
        <taxon>Embryophyta</taxon>
        <taxon>Tracheophyta</taxon>
        <taxon>Spermatophyta</taxon>
        <taxon>Magnoliopsida</taxon>
        <taxon>Liliopsida</taxon>
        <taxon>Poales</taxon>
        <taxon>Poaceae</taxon>
        <taxon>PACMAD clade</taxon>
        <taxon>Panicoideae</taxon>
        <taxon>Panicodae</taxon>
        <taxon>Paniceae</taxon>
        <taxon>Panicinae</taxon>
        <taxon>Panicum</taxon>
        <taxon>Panicum sect. Panicum</taxon>
    </lineage>
</organism>
<reference evidence="3 4" key="1">
    <citation type="submission" date="2018-04" db="EMBL/GenBank/DDBJ databases">
        <title>WGS assembly of Panicum hallii var. hallii HAL2.</title>
        <authorList>
            <person name="Lovell J."/>
            <person name="Jenkins J."/>
            <person name="Lowry D."/>
            <person name="Mamidi S."/>
            <person name="Sreedasyam A."/>
            <person name="Weng X."/>
            <person name="Barry K."/>
            <person name="Bonette J."/>
            <person name="Campitelli B."/>
            <person name="Daum C."/>
            <person name="Gordon S."/>
            <person name="Gould B."/>
            <person name="Lipzen A."/>
            <person name="MacQueen A."/>
            <person name="Palacio-Mejia J."/>
            <person name="Plott C."/>
            <person name="Shakirov E."/>
            <person name="Shu S."/>
            <person name="Yoshinaga Y."/>
            <person name="Zane M."/>
            <person name="Rokhsar D."/>
            <person name="Grimwood J."/>
            <person name="Schmutz J."/>
            <person name="Juenger T."/>
        </authorList>
    </citation>
    <scope>NUCLEOTIDE SEQUENCE [LARGE SCALE GENOMIC DNA]</scope>
    <source>
        <strain evidence="4">cv. HAL2</strain>
    </source>
</reference>
<feature type="compositionally biased region" description="Low complexity" evidence="1">
    <location>
        <begin position="96"/>
        <end position="106"/>
    </location>
</feature>
<keyword evidence="2" id="KW-0732">Signal</keyword>
<evidence type="ECO:0000313" key="3">
    <source>
        <dbReference type="EMBL" id="PUZ59349.1"/>
    </source>
</evidence>
<feature type="region of interest" description="Disordered" evidence="1">
    <location>
        <begin position="93"/>
        <end position="142"/>
    </location>
</feature>
<name>A0A2T7DUU9_9POAL</name>
<sequence length="227" mass="24177">MASCFLLFDFSGFLCFVYESRCPNSTGAAFLGACVRVCCEGEGDLSAWCWSYGRSGGDAAQCWRFPAPERPHASGGGASRSRLRAAPLSTPAAELAAPARSTRPSARTPPPAELAAPARTAGGSGARSARGGAPPRWRRSLRNSGRAGKHALILVLILFGFDRHPLTRSQPRGATAADGNSRHGRSWSDWEGDGRGDGLLDVEQLCSGERRWKSWLIGKSKEGIGVY</sequence>
<dbReference type="Gramene" id="PUZ59349">
    <property type="protein sequence ID" value="PUZ59349"/>
    <property type="gene ID" value="GQ55_4G033700"/>
</dbReference>
<evidence type="ECO:0000256" key="2">
    <source>
        <dbReference type="SAM" id="SignalP"/>
    </source>
</evidence>
<feature type="compositionally biased region" description="Low complexity" evidence="1">
    <location>
        <begin position="115"/>
        <end position="135"/>
    </location>
</feature>
<protein>
    <submittedName>
        <fullName evidence="3">Uncharacterized protein</fullName>
    </submittedName>
</protein>
<proteinExistence type="predicted"/>
<dbReference type="Proteomes" id="UP000244336">
    <property type="component" value="Chromosome 4"/>
</dbReference>
<keyword evidence="4" id="KW-1185">Reference proteome</keyword>
<dbReference type="EMBL" id="CM009752">
    <property type="protein sequence ID" value="PUZ59349.1"/>
    <property type="molecule type" value="Genomic_DNA"/>
</dbReference>
<dbReference type="AlphaFoldDB" id="A0A2T7DUU9"/>
<feature type="signal peptide" evidence="2">
    <location>
        <begin position="1"/>
        <end position="19"/>
    </location>
</feature>